<gene>
    <name evidence="11" type="ORF">IHE44_0004149</name>
    <name evidence="10" type="ORF">IHE44_003350</name>
</gene>
<feature type="domain" description="Dilute" evidence="9">
    <location>
        <begin position="661"/>
        <end position="922"/>
    </location>
</feature>
<dbReference type="InterPro" id="IPR002710">
    <property type="entry name" value="Dilute_dom"/>
</dbReference>
<dbReference type="SUPFAM" id="SSF50156">
    <property type="entry name" value="PDZ domain-like"/>
    <property type="match status" value="1"/>
</dbReference>
<dbReference type="SMART" id="SM00314">
    <property type="entry name" value="RA"/>
    <property type="match status" value="1"/>
</dbReference>
<dbReference type="Pfam" id="PF00788">
    <property type="entry name" value="RA"/>
    <property type="match status" value="1"/>
</dbReference>
<dbReference type="PROSITE" id="PS50106">
    <property type="entry name" value="PDZ"/>
    <property type="match status" value="1"/>
</dbReference>
<evidence type="ECO:0000313" key="10">
    <source>
        <dbReference type="EMBL" id="KAG0116913.1"/>
    </source>
</evidence>
<dbReference type="InterPro" id="IPR000253">
    <property type="entry name" value="FHA_dom"/>
</dbReference>
<evidence type="ECO:0000313" key="12">
    <source>
        <dbReference type="Proteomes" id="UP000618051"/>
    </source>
</evidence>
<keyword evidence="1" id="KW-0217">Developmental protein</keyword>
<reference evidence="10" key="1">
    <citation type="submission" date="2020-10" db="EMBL/GenBank/DDBJ databases">
        <title>Feather gene expression reveals the developmental basis of iridescence in African starlings.</title>
        <authorList>
            <person name="Rubenstein D.R."/>
        </authorList>
    </citation>
    <scope>NUCLEOTIDE SEQUENCE</scope>
    <source>
        <strain evidence="10">SS15</strain>
        <tissue evidence="10">Liver</tissue>
    </source>
</reference>
<dbReference type="GO" id="GO:0005874">
    <property type="term" value="C:microtubule"/>
    <property type="evidence" value="ECO:0007669"/>
    <property type="project" value="TreeGrafter"/>
</dbReference>
<dbReference type="GO" id="GO:0051020">
    <property type="term" value="F:GTPase binding"/>
    <property type="evidence" value="ECO:0007669"/>
    <property type="project" value="TreeGrafter"/>
</dbReference>
<dbReference type="Gene3D" id="2.30.42.10">
    <property type="match status" value="1"/>
</dbReference>
<dbReference type="PANTHER" id="PTHR16027">
    <property type="entry name" value="DILUTE DOMAIN-CONTAINING PROTEIN YPR089W"/>
    <property type="match status" value="1"/>
</dbReference>
<dbReference type="EMBL" id="JADDUC020000017">
    <property type="protein sequence ID" value="KAI1233708.1"/>
    <property type="molecule type" value="Genomic_DNA"/>
</dbReference>
<feature type="region of interest" description="Disordered" evidence="6">
    <location>
        <begin position="314"/>
        <end position="344"/>
    </location>
</feature>
<evidence type="ECO:0000256" key="4">
    <source>
        <dbReference type="ARBA" id="ARBA00061397"/>
    </source>
</evidence>
<dbReference type="PROSITE" id="PS50200">
    <property type="entry name" value="RA"/>
    <property type="match status" value="1"/>
</dbReference>
<dbReference type="PANTHER" id="PTHR16027:SF3">
    <property type="entry name" value="RAS-ASSOCIATING AND DILUTE DOMAIN-CONTAINING PROTEIN"/>
    <property type="match status" value="1"/>
</dbReference>
<evidence type="ECO:0000259" key="8">
    <source>
        <dbReference type="PROSITE" id="PS50200"/>
    </source>
</evidence>
<dbReference type="AlphaFoldDB" id="A0A835TTD0"/>
<comment type="function">
    <text evidence="3">Downstream effector of Rap required for cell adhesion and migration of neural crest precursors during development.</text>
</comment>
<evidence type="ECO:0000256" key="2">
    <source>
        <dbReference type="ARBA" id="ARBA00022889"/>
    </source>
</evidence>
<reference evidence="11 12" key="2">
    <citation type="journal article" date="2021" name="J. Hered.">
        <title>Feather Gene Expression Elucidates the Developmental Basis of Plumage Iridescence in African Starlings.</title>
        <authorList>
            <person name="Rubenstein D.R."/>
            <person name="Corvelo A."/>
            <person name="MacManes M.D."/>
            <person name="Maia R."/>
            <person name="Narzisi G."/>
            <person name="Rousaki A."/>
            <person name="Vandenabeele P."/>
            <person name="Shawkey M.D."/>
            <person name="Solomon J."/>
        </authorList>
    </citation>
    <scope>NUCLEOTIDE SEQUENCE [LARGE SCALE GENOMIC DNA]</scope>
    <source>
        <strain evidence="11">SS15</strain>
    </source>
</reference>
<dbReference type="InterPro" id="IPR052072">
    <property type="entry name" value="Vascular_dev_regulator"/>
</dbReference>
<proteinExistence type="inferred from homology"/>
<dbReference type="Gene3D" id="2.60.200.20">
    <property type="match status" value="1"/>
</dbReference>
<dbReference type="SMART" id="SM00228">
    <property type="entry name" value="PDZ"/>
    <property type="match status" value="1"/>
</dbReference>
<evidence type="ECO:0000256" key="3">
    <source>
        <dbReference type="ARBA" id="ARBA00057550"/>
    </source>
</evidence>
<dbReference type="PROSITE" id="PS51126">
    <property type="entry name" value="DILUTE"/>
    <property type="match status" value="1"/>
</dbReference>
<dbReference type="OrthoDB" id="3908708at2759"/>
<dbReference type="Pfam" id="PF00595">
    <property type="entry name" value="PDZ"/>
    <property type="match status" value="1"/>
</dbReference>
<dbReference type="SUPFAM" id="SSF54236">
    <property type="entry name" value="Ubiquitin-like"/>
    <property type="match status" value="1"/>
</dbReference>
<protein>
    <recommendedName>
        <fullName evidence="5">Ras-associating and dilute domain-containing protein</fullName>
    </recommendedName>
</protein>
<feature type="domain" description="Ras-associating" evidence="8">
    <location>
        <begin position="67"/>
        <end position="170"/>
    </location>
</feature>
<dbReference type="SUPFAM" id="SSF49879">
    <property type="entry name" value="SMAD/FHA domain"/>
    <property type="match status" value="1"/>
</dbReference>
<evidence type="ECO:0000259" key="7">
    <source>
        <dbReference type="PROSITE" id="PS50106"/>
    </source>
</evidence>
<dbReference type="Pfam" id="PF00498">
    <property type="entry name" value="FHA"/>
    <property type="match status" value="1"/>
</dbReference>
<dbReference type="Gene3D" id="3.10.20.90">
    <property type="entry name" value="Phosphatidylinositol 3-kinase Catalytic Subunit, Chain A, domain 1"/>
    <property type="match status" value="1"/>
</dbReference>
<feature type="region of interest" description="Disordered" evidence="6">
    <location>
        <begin position="549"/>
        <end position="571"/>
    </location>
</feature>
<dbReference type="FunFam" id="2.30.42.10:FF:000156">
    <property type="entry name" value="Ras-associating and dilute domain-containing protein"/>
    <property type="match status" value="1"/>
</dbReference>
<evidence type="ECO:0000256" key="1">
    <source>
        <dbReference type="ARBA" id="ARBA00022473"/>
    </source>
</evidence>
<dbReference type="GO" id="GO:0034446">
    <property type="term" value="P:substrate adhesion-dependent cell spreading"/>
    <property type="evidence" value="ECO:0007669"/>
    <property type="project" value="TreeGrafter"/>
</dbReference>
<dbReference type="CDD" id="cd17116">
    <property type="entry name" value="RA_Radil_like"/>
    <property type="match status" value="1"/>
</dbReference>
<dbReference type="GO" id="GO:0001755">
    <property type="term" value="P:neural crest cell migration"/>
    <property type="evidence" value="ECO:0007669"/>
    <property type="project" value="TreeGrafter"/>
</dbReference>
<keyword evidence="12" id="KW-1185">Reference proteome</keyword>
<accession>A0A835TTD0</accession>
<dbReference type="InterPro" id="IPR037983">
    <property type="entry name" value="CBD_Rasip1/Radil"/>
</dbReference>
<keyword evidence="2" id="KW-0130">Cell adhesion</keyword>
<dbReference type="InterPro" id="IPR008984">
    <property type="entry name" value="SMAD_FHA_dom_sf"/>
</dbReference>
<feature type="domain" description="PDZ" evidence="7">
    <location>
        <begin position="1150"/>
        <end position="1235"/>
    </location>
</feature>
<dbReference type="InterPro" id="IPR001478">
    <property type="entry name" value="PDZ"/>
</dbReference>
<dbReference type="Pfam" id="PF01843">
    <property type="entry name" value="DIL"/>
    <property type="match status" value="1"/>
</dbReference>
<dbReference type="InterPro" id="IPR029071">
    <property type="entry name" value="Ubiquitin-like_domsf"/>
</dbReference>
<dbReference type="CDD" id="cd06690">
    <property type="entry name" value="PDZ_Radil-like"/>
    <property type="match status" value="1"/>
</dbReference>
<dbReference type="InterPro" id="IPR000159">
    <property type="entry name" value="RA_dom"/>
</dbReference>
<dbReference type="GO" id="GO:0007165">
    <property type="term" value="P:signal transduction"/>
    <property type="evidence" value="ECO:0007669"/>
    <property type="project" value="InterPro"/>
</dbReference>
<dbReference type="CDD" id="cd15472">
    <property type="entry name" value="Myo5p-like_CBD_Rasip1"/>
    <property type="match status" value="1"/>
</dbReference>
<comment type="similarity">
    <text evidence="4">Belongs to the RADIL family.</text>
</comment>
<organism evidence="10">
    <name type="scientific">Lamprotornis superbus</name>
    <dbReference type="NCBI Taxonomy" id="245042"/>
    <lineage>
        <taxon>Eukaryota</taxon>
        <taxon>Metazoa</taxon>
        <taxon>Chordata</taxon>
        <taxon>Craniata</taxon>
        <taxon>Vertebrata</taxon>
        <taxon>Euteleostomi</taxon>
        <taxon>Archelosauria</taxon>
        <taxon>Archosauria</taxon>
        <taxon>Dinosauria</taxon>
        <taxon>Saurischia</taxon>
        <taxon>Theropoda</taxon>
        <taxon>Coelurosauria</taxon>
        <taxon>Aves</taxon>
        <taxon>Neognathae</taxon>
        <taxon>Neoaves</taxon>
        <taxon>Telluraves</taxon>
        <taxon>Australaves</taxon>
        <taxon>Passeriformes</taxon>
        <taxon>Sturnidae</taxon>
        <taxon>Lamprotornis</taxon>
    </lineage>
</organism>
<evidence type="ECO:0000313" key="11">
    <source>
        <dbReference type="EMBL" id="KAI1233708.1"/>
    </source>
</evidence>
<dbReference type="Proteomes" id="UP000618051">
    <property type="component" value="Unassembled WGS sequence"/>
</dbReference>
<dbReference type="EMBL" id="JADDUC010000155">
    <property type="protein sequence ID" value="KAG0116913.1"/>
    <property type="molecule type" value="Genomic_DNA"/>
</dbReference>
<feature type="region of interest" description="Disordered" evidence="6">
    <location>
        <begin position="1089"/>
        <end position="1140"/>
    </location>
</feature>
<name>A0A835TTD0_9PASS</name>
<dbReference type="InterPro" id="IPR036034">
    <property type="entry name" value="PDZ_sf"/>
</dbReference>
<comment type="caution">
    <text evidence="10">The sequence shown here is derived from an EMBL/GenBank/DDBJ whole genome shotgun (WGS) entry which is preliminary data.</text>
</comment>
<evidence type="ECO:0000256" key="5">
    <source>
        <dbReference type="ARBA" id="ARBA00073766"/>
    </source>
</evidence>
<reference evidence="11" key="3">
    <citation type="submission" date="2022-01" db="EMBL/GenBank/DDBJ databases">
        <authorList>
            <person name="Rubenstein D.R."/>
        </authorList>
    </citation>
    <scope>NUCLEOTIDE SEQUENCE</scope>
    <source>
        <strain evidence="11">SS15</strain>
        <tissue evidence="11">Liver</tissue>
    </source>
</reference>
<sequence>MCFMTTSRSMFYGPSSTMAPPSKSRLKRQSRLFSQVLYRTLSYKDRGSAAPAAAEDDPAELSTQLSAPGILKIFGGNICAGTNYKSVLVTGSSGARELVKEALERYGLSQLSAAQYALCDVIGRFQGPEKQWHTEGLRVLGDHEKPLLIQDLWKPREGFSRRLELRRRAEVEEMAARDVDTTTAGQSWLTKFFTHSQAVCSADYTAHSCLTWSGALPLLLHRQRCTAAPASKSFRFFPSLRPPRMPVTCSQEAARLSPAAARSGGGSSSMRYSLYQSPHLLLLQGYSQQHGKAGPRVGALTGVPLAPGQGVQASLQSGERRWEGKGAAEGMRGRGGRRAPSAQSSSFNCMPEVIVPIYWRAQGKDRCCPAWRRGECIGDSWGQRGDSWGQREAAALTAWQGGGSLLPPPRFMLRLLAWQDSLVYLLNREQHTVGQRTQASKPSISLSAPDILPLHCTIRKLRPSRHRSEEKLVLEPIAGAGISVNFAEVARTVVLRHGDLLSLGLYYLLLYKDPMKAQPLPAQTLLRLRALHPEGPHVCGACGSLLKDKDPAAKKRGPSPAGGPRTPRRRLQLEFEPAAEDVLLRRIMTLIEPGGDDHKLTPAFLLCLCIQHSATNFEPGDFGQLLLKAAKMIQRTERTRELAEKQSQHQDPATLSRFTITDLLPDLQHIIFWMANAIEILYFVQQKSPTYIQSMEEELDIKGSKESLFSSTITASEEAMTVLEEVIMYTFQQCVYYISKCLYVSLPALLDCNPFQSECRESWRGSPPLPEELRRVVLIYQAVLDLLHQYEVHPEITSQMFAYLFFFSNTLLFNQLLDKGSSLGCYHWSQGVKLRASVRLLLEWLRSAGFEQLAQQFFAKLASVANLLAMPGSQLVQMTWPSLRAEFPALSPAQLHRVLSQCQAVMDVGCISAWQPNEMLESFDNHPPIILPSGGFKVDLEVETLDDNIYRHLLYIRHFLWSLQSRSPRTSEGPGSALPKVACIPRGVGWAGGSWVPLQTPPSPVPWACCPHLQPGAVAEDYCSLGGCAEPEGNPQLCLATSACPCEPPAGEPQLQEKLKQLQLGRSPVPKAPTDSSCLLTPPTTPLNFDCGSPESPQGTGKGLQDPRRNGMNGTKGSTPEGCSPTPYDYPTPESSSRSSATDDFCYVFVVELERGPIGLGMGLIDGVHTSLCSPGIYIRTLIEDSPAAADGRLSIGDRILAVNGTSLIGADYQSAVDLIRSGGKKLRFLVAKSDIEIAKKISSSSSSS</sequence>
<dbReference type="SMART" id="SM01132">
    <property type="entry name" value="DIL"/>
    <property type="match status" value="1"/>
</dbReference>
<evidence type="ECO:0000256" key="6">
    <source>
        <dbReference type="SAM" id="MobiDB-lite"/>
    </source>
</evidence>
<evidence type="ECO:0000259" key="9">
    <source>
        <dbReference type="PROSITE" id="PS51126"/>
    </source>
</evidence>